<reference evidence="2" key="1">
    <citation type="journal article" date="2019" name="bioRxiv">
        <title>The Genome of the Zebra Mussel, Dreissena polymorpha: A Resource for Invasive Species Research.</title>
        <authorList>
            <person name="McCartney M.A."/>
            <person name="Auch B."/>
            <person name="Kono T."/>
            <person name="Mallez S."/>
            <person name="Zhang Y."/>
            <person name="Obille A."/>
            <person name="Becker A."/>
            <person name="Abrahante J.E."/>
            <person name="Garbe J."/>
            <person name="Badalamenti J.P."/>
            <person name="Herman A."/>
            <person name="Mangelson H."/>
            <person name="Liachko I."/>
            <person name="Sullivan S."/>
            <person name="Sone E.D."/>
            <person name="Koren S."/>
            <person name="Silverstein K.A.T."/>
            <person name="Beckman K.B."/>
            <person name="Gohl D.M."/>
        </authorList>
    </citation>
    <scope>NUCLEOTIDE SEQUENCE</scope>
    <source>
        <strain evidence="2">Duluth1</strain>
        <tissue evidence="2">Whole animal</tissue>
    </source>
</reference>
<protein>
    <submittedName>
        <fullName evidence="2">Uncharacterized protein</fullName>
    </submittedName>
</protein>
<keyword evidence="3" id="KW-1185">Reference proteome</keyword>
<evidence type="ECO:0000256" key="1">
    <source>
        <dbReference type="SAM" id="MobiDB-lite"/>
    </source>
</evidence>
<feature type="compositionally biased region" description="Acidic residues" evidence="1">
    <location>
        <begin position="343"/>
        <end position="353"/>
    </location>
</feature>
<dbReference type="GO" id="GO:0004842">
    <property type="term" value="F:ubiquitin-protein transferase activity"/>
    <property type="evidence" value="ECO:0007669"/>
    <property type="project" value="InterPro"/>
</dbReference>
<dbReference type="Proteomes" id="UP000828390">
    <property type="component" value="Unassembled WGS sequence"/>
</dbReference>
<dbReference type="EMBL" id="JAIWYP010000006">
    <property type="protein sequence ID" value="KAH3813138.1"/>
    <property type="molecule type" value="Genomic_DNA"/>
</dbReference>
<name>A0A9D4JLE3_DREPO</name>
<gene>
    <name evidence="2" type="ORF">DPMN_141588</name>
</gene>
<organism evidence="2 3">
    <name type="scientific">Dreissena polymorpha</name>
    <name type="common">Zebra mussel</name>
    <name type="synonym">Mytilus polymorpha</name>
    <dbReference type="NCBI Taxonomy" id="45954"/>
    <lineage>
        <taxon>Eukaryota</taxon>
        <taxon>Metazoa</taxon>
        <taxon>Spiralia</taxon>
        <taxon>Lophotrochozoa</taxon>
        <taxon>Mollusca</taxon>
        <taxon>Bivalvia</taxon>
        <taxon>Autobranchia</taxon>
        <taxon>Heteroconchia</taxon>
        <taxon>Euheterodonta</taxon>
        <taxon>Imparidentia</taxon>
        <taxon>Neoheterodontei</taxon>
        <taxon>Myida</taxon>
        <taxon>Dreissenoidea</taxon>
        <taxon>Dreissenidae</taxon>
        <taxon>Dreissena</taxon>
    </lineage>
</organism>
<feature type="compositionally biased region" description="Basic and acidic residues" evidence="1">
    <location>
        <begin position="409"/>
        <end position="425"/>
    </location>
</feature>
<dbReference type="GO" id="GO:0016887">
    <property type="term" value="F:ATP hydrolysis activity"/>
    <property type="evidence" value="ECO:0007669"/>
    <property type="project" value="InterPro"/>
</dbReference>
<comment type="caution">
    <text evidence="2">The sequence shown here is derived from an EMBL/GenBank/DDBJ whole genome shotgun (WGS) entry which is preliminary data.</text>
</comment>
<sequence length="425" mass="48625">MAMLECRIRFLFKFSSSTRLIKSSRFGVGKSLYVKRVGERLVSEAAKQNVETTIVRIPLQEKRININEIVQLLREHTPVPGKKSARLFHIDISTKVEEGIDFLLFNLLILKCVVDKQGYVWRREDNDLYLIEVIPEMQTCDKNSVDDDQVPYYKNSVYGILPDVACKSPKESMDVYEHDRNSEQKGNPPDQVFDDTVFRSSDFQRTFQYLLKLEKENSMLEVDATKIVGSPADCLAVLMRRCGVVNPSWSELYHFVLFLNTQLVDYEQNQFVTRAAEEDLPGFSTFVLRSLIQMSKDFSTRSLAIAEESFDDTFNIESNHDSDDESDNDDISSLHNIMELYNIDDDSDSDDSSADNSIEPSSDSDDLGARDDIQDVAEQQPVNGILFENSSENSSDDEGEQSTGGENNELSRYELRRTWETRHVL</sequence>
<proteinExistence type="predicted"/>
<dbReference type="PANTHER" id="PTHR22605">
    <property type="entry name" value="RZ-TYPE DOMAIN-CONTAINING PROTEIN"/>
    <property type="match status" value="1"/>
</dbReference>
<dbReference type="AlphaFoldDB" id="A0A9D4JLE3"/>
<dbReference type="InterPro" id="IPR031248">
    <property type="entry name" value="RNF213"/>
</dbReference>
<feature type="region of interest" description="Disordered" evidence="1">
    <location>
        <begin position="343"/>
        <end position="425"/>
    </location>
</feature>
<evidence type="ECO:0000313" key="3">
    <source>
        <dbReference type="Proteomes" id="UP000828390"/>
    </source>
</evidence>
<dbReference type="PANTHER" id="PTHR22605:SF16">
    <property type="entry name" value="E3 UBIQUITIN-PROTEIN LIGASE RNF213"/>
    <property type="match status" value="1"/>
</dbReference>
<evidence type="ECO:0000313" key="2">
    <source>
        <dbReference type="EMBL" id="KAH3813138.1"/>
    </source>
</evidence>
<reference evidence="2" key="2">
    <citation type="submission" date="2020-11" db="EMBL/GenBank/DDBJ databases">
        <authorList>
            <person name="McCartney M.A."/>
            <person name="Auch B."/>
            <person name="Kono T."/>
            <person name="Mallez S."/>
            <person name="Becker A."/>
            <person name="Gohl D.M."/>
            <person name="Silverstein K.A.T."/>
            <person name="Koren S."/>
            <person name="Bechman K.B."/>
            <person name="Herman A."/>
            <person name="Abrahante J.E."/>
            <person name="Garbe J."/>
        </authorList>
    </citation>
    <scope>NUCLEOTIDE SEQUENCE</scope>
    <source>
        <strain evidence="2">Duluth1</strain>
        <tissue evidence="2">Whole animal</tissue>
    </source>
</reference>
<accession>A0A9D4JLE3</accession>